<evidence type="ECO:0000313" key="4">
    <source>
        <dbReference type="Proteomes" id="UP000545037"/>
    </source>
</evidence>
<feature type="transmembrane region" description="Helical" evidence="2">
    <location>
        <begin position="92"/>
        <end position="112"/>
    </location>
</feature>
<feature type="transmembrane region" description="Helical" evidence="2">
    <location>
        <begin position="21"/>
        <end position="45"/>
    </location>
</feature>
<name>A0A7W9CJ77_9CAUL</name>
<reference evidence="3 4" key="1">
    <citation type="submission" date="2020-08" db="EMBL/GenBank/DDBJ databases">
        <title>Genomic Encyclopedia of Type Strains, Phase IV (KMG-IV): sequencing the most valuable type-strain genomes for metagenomic binning, comparative biology and taxonomic classification.</title>
        <authorList>
            <person name="Goeker M."/>
        </authorList>
    </citation>
    <scope>NUCLEOTIDE SEQUENCE [LARGE SCALE GENOMIC DNA]</scope>
    <source>
        <strain evidence="3 4">DSM 4737</strain>
    </source>
</reference>
<dbReference type="GO" id="GO:0005886">
    <property type="term" value="C:plasma membrane"/>
    <property type="evidence" value="ECO:0007669"/>
    <property type="project" value="TreeGrafter"/>
</dbReference>
<dbReference type="InterPro" id="IPR008523">
    <property type="entry name" value="DUF805"/>
</dbReference>
<comment type="caution">
    <text evidence="3">The sequence shown here is derived from an EMBL/GenBank/DDBJ whole genome shotgun (WGS) entry which is preliminary data.</text>
</comment>
<proteinExistence type="predicted"/>
<organism evidence="3 4">
    <name type="scientific">Brevundimonas variabilis</name>
    <dbReference type="NCBI Taxonomy" id="74312"/>
    <lineage>
        <taxon>Bacteria</taxon>
        <taxon>Pseudomonadati</taxon>
        <taxon>Pseudomonadota</taxon>
        <taxon>Alphaproteobacteria</taxon>
        <taxon>Caulobacterales</taxon>
        <taxon>Caulobacteraceae</taxon>
        <taxon>Brevundimonas</taxon>
    </lineage>
</organism>
<keyword evidence="2" id="KW-0472">Membrane</keyword>
<evidence type="ECO:0000313" key="3">
    <source>
        <dbReference type="EMBL" id="MBB5746678.1"/>
    </source>
</evidence>
<gene>
    <name evidence="3" type="ORF">GGR13_002282</name>
</gene>
<dbReference type="Proteomes" id="UP000545037">
    <property type="component" value="Unassembled WGS sequence"/>
</dbReference>
<dbReference type="PANTHER" id="PTHR34980:SF2">
    <property type="entry name" value="INNER MEMBRANE PROTEIN YHAH-RELATED"/>
    <property type="match status" value="1"/>
</dbReference>
<keyword evidence="2" id="KW-0812">Transmembrane</keyword>
<dbReference type="PANTHER" id="PTHR34980">
    <property type="entry name" value="INNER MEMBRANE PROTEIN-RELATED-RELATED"/>
    <property type="match status" value="1"/>
</dbReference>
<keyword evidence="4" id="KW-1185">Reference proteome</keyword>
<accession>A0A7W9CJ77</accession>
<keyword evidence="2" id="KW-1133">Transmembrane helix</keyword>
<dbReference type="AlphaFoldDB" id="A0A7W9CJ77"/>
<feature type="transmembrane region" description="Helical" evidence="2">
    <location>
        <begin position="132"/>
        <end position="154"/>
    </location>
</feature>
<protein>
    <submittedName>
        <fullName evidence="3">Uncharacterized membrane protein YhaH (DUF805 family)</fullName>
    </submittedName>
</protein>
<dbReference type="Pfam" id="PF05656">
    <property type="entry name" value="DUF805"/>
    <property type="match status" value="1"/>
</dbReference>
<feature type="region of interest" description="Disordered" evidence="1">
    <location>
        <begin position="197"/>
        <end position="233"/>
    </location>
</feature>
<evidence type="ECO:0000256" key="2">
    <source>
        <dbReference type="SAM" id="Phobius"/>
    </source>
</evidence>
<dbReference type="RefSeq" id="WP_183213614.1">
    <property type="nucleotide sequence ID" value="NZ_JACHOR010000003.1"/>
</dbReference>
<evidence type="ECO:0000256" key="1">
    <source>
        <dbReference type="SAM" id="MobiDB-lite"/>
    </source>
</evidence>
<sequence length="247" mass="26138">MLLLRPLIHYADFESRSRRAEYLQFMAAQSLVAGMLGVLGVRLIASAGASIGVALPILLGFVLLAAAALLIPNLAIQVRRLHDVNRSARWMGLMLPGILAPIVLLGSAIRLVEQVTSSMPADAVIAAQMGSLGTFGVIWGLGITCNVILFVMLLMPGTKGSNRFGPDPLDEAVQGSEASSVFDDARLEALFAEALRNGPSPEPAARPASPFLPVASQKTRAPTPREWPVTATPQNILPARAFGRRGG</sequence>
<feature type="transmembrane region" description="Helical" evidence="2">
    <location>
        <begin position="51"/>
        <end position="71"/>
    </location>
</feature>
<dbReference type="EMBL" id="JACHOR010000003">
    <property type="protein sequence ID" value="MBB5746678.1"/>
    <property type="molecule type" value="Genomic_DNA"/>
</dbReference>